<organism evidence="9">
    <name type="scientific">Arundo donax</name>
    <name type="common">Giant reed</name>
    <name type="synonym">Donax arundinaceus</name>
    <dbReference type="NCBI Taxonomy" id="35708"/>
    <lineage>
        <taxon>Eukaryota</taxon>
        <taxon>Viridiplantae</taxon>
        <taxon>Streptophyta</taxon>
        <taxon>Embryophyta</taxon>
        <taxon>Tracheophyta</taxon>
        <taxon>Spermatophyta</taxon>
        <taxon>Magnoliopsida</taxon>
        <taxon>Liliopsida</taxon>
        <taxon>Poales</taxon>
        <taxon>Poaceae</taxon>
        <taxon>PACMAD clade</taxon>
        <taxon>Arundinoideae</taxon>
        <taxon>Arundineae</taxon>
        <taxon>Arundo</taxon>
    </lineage>
</organism>
<proteinExistence type="inferred from homology"/>
<comment type="similarity">
    <text evidence="2">Belongs to the FKBP-type PPIase family. Tig subfamily.</text>
</comment>
<dbReference type="FunFam" id="3.30.70.1050:FF:000004">
    <property type="entry name" value="Trigger factor"/>
    <property type="match status" value="1"/>
</dbReference>
<dbReference type="AlphaFoldDB" id="A0A0A9F047"/>
<keyword evidence="4" id="KW-0697">Rotamase</keyword>
<dbReference type="GO" id="GO:0051083">
    <property type="term" value="P:'de novo' cotranslational protein folding"/>
    <property type="evidence" value="ECO:0007669"/>
    <property type="project" value="TreeGrafter"/>
</dbReference>
<reference evidence="9" key="1">
    <citation type="submission" date="2014-09" db="EMBL/GenBank/DDBJ databases">
        <authorList>
            <person name="Magalhaes I.L.F."/>
            <person name="Oliveira U."/>
            <person name="Santos F.R."/>
            <person name="Vidigal T.H.D.A."/>
            <person name="Brescovit A.D."/>
            <person name="Santos A.J."/>
        </authorList>
    </citation>
    <scope>NUCLEOTIDE SEQUENCE</scope>
    <source>
        <tissue evidence="9">Shoot tissue taken approximately 20 cm above the soil surface</tissue>
    </source>
</reference>
<keyword evidence="5" id="KW-0143">Chaperone</keyword>
<evidence type="ECO:0000256" key="7">
    <source>
        <dbReference type="ARBA" id="ARBA00024849"/>
    </source>
</evidence>
<evidence type="ECO:0000313" key="9">
    <source>
        <dbReference type="EMBL" id="JAE05697.1"/>
    </source>
</evidence>
<evidence type="ECO:0000256" key="4">
    <source>
        <dbReference type="ARBA" id="ARBA00023110"/>
    </source>
</evidence>
<dbReference type="EC" id="5.2.1.8" evidence="3"/>
<evidence type="ECO:0000256" key="5">
    <source>
        <dbReference type="ARBA" id="ARBA00023186"/>
    </source>
</evidence>
<evidence type="ECO:0000256" key="2">
    <source>
        <dbReference type="ARBA" id="ARBA00005464"/>
    </source>
</evidence>
<feature type="domain" description="Trigger factor ribosome-binding bacterial" evidence="8">
    <location>
        <begin position="120"/>
        <end position="223"/>
    </location>
</feature>
<comment type="function">
    <text evidence="7">Involved in protein export. Acts as a chaperone by maintaining the newly synthesized protein in an open conformation. Functions as a peptidyl-prolyl cis-trans isomerase.</text>
</comment>
<accession>A0A0A9F047</accession>
<dbReference type="EMBL" id="GBRH01192199">
    <property type="protein sequence ID" value="JAE05697.1"/>
    <property type="molecule type" value="Transcribed_RNA"/>
</dbReference>
<dbReference type="GO" id="GO:0003755">
    <property type="term" value="F:peptidyl-prolyl cis-trans isomerase activity"/>
    <property type="evidence" value="ECO:0007669"/>
    <property type="project" value="UniProtKB-KW"/>
</dbReference>
<dbReference type="GO" id="GO:0015031">
    <property type="term" value="P:protein transport"/>
    <property type="evidence" value="ECO:0007669"/>
    <property type="project" value="InterPro"/>
</dbReference>
<dbReference type="Gene3D" id="3.30.70.1050">
    <property type="entry name" value="Trigger factor ribosome-binding domain"/>
    <property type="match status" value="1"/>
</dbReference>
<dbReference type="PANTHER" id="PTHR30560:SF4">
    <property type="entry name" value="OS01G0894700 PROTEIN"/>
    <property type="match status" value="1"/>
</dbReference>
<name>A0A0A9F047_ARUDO</name>
<reference evidence="9" key="2">
    <citation type="journal article" date="2015" name="Data Brief">
        <title>Shoot transcriptome of the giant reed, Arundo donax.</title>
        <authorList>
            <person name="Barrero R.A."/>
            <person name="Guerrero F.D."/>
            <person name="Moolhuijzen P."/>
            <person name="Goolsby J.A."/>
            <person name="Tidwell J."/>
            <person name="Bellgard S.E."/>
            <person name="Bellgard M.I."/>
        </authorList>
    </citation>
    <scope>NUCLEOTIDE SEQUENCE</scope>
    <source>
        <tissue evidence="9">Shoot tissue taken approximately 20 cm above the soil surface</tissue>
    </source>
</reference>
<evidence type="ECO:0000259" key="8">
    <source>
        <dbReference type="Pfam" id="PF05697"/>
    </source>
</evidence>
<keyword evidence="6" id="KW-0413">Isomerase</keyword>
<evidence type="ECO:0000256" key="6">
    <source>
        <dbReference type="ARBA" id="ARBA00023235"/>
    </source>
</evidence>
<comment type="catalytic activity">
    <reaction evidence="1">
        <text>[protein]-peptidylproline (omega=180) = [protein]-peptidylproline (omega=0)</text>
        <dbReference type="Rhea" id="RHEA:16237"/>
        <dbReference type="Rhea" id="RHEA-COMP:10747"/>
        <dbReference type="Rhea" id="RHEA-COMP:10748"/>
        <dbReference type="ChEBI" id="CHEBI:83833"/>
        <dbReference type="ChEBI" id="CHEBI:83834"/>
        <dbReference type="EC" id="5.2.1.8"/>
    </reaction>
</comment>
<sequence>MTFYGSNFSGLFLSSAPQLLPAETGRAAGVASMASAATLPKLRFRPRCHSYFQVTDPIRAHIRICSACKCQIPTHGLLVSSGGRSLRNILLPVSAVGSGRDSSITEDEKKSDLSLDNVKTSVVSRDDEKINVRVQLPGKATQKVFDEALVILARDAPPVPGFRKSKGGKTSNIPSSILLQMLGKSRVTKFVLQEILSITIGEFVKKENLKVNPEIKTTQSESEMESAFTPGSAFGFNVILQLEKSDSDEGSEEQSESSE</sequence>
<dbReference type="InterPro" id="IPR036611">
    <property type="entry name" value="Trigger_fac_ribosome-bd_sf"/>
</dbReference>
<dbReference type="SUPFAM" id="SSF102735">
    <property type="entry name" value="Trigger factor ribosome-binding domain"/>
    <property type="match status" value="1"/>
</dbReference>
<dbReference type="GO" id="GO:0044183">
    <property type="term" value="F:protein folding chaperone"/>
    <property type="evidence" value="ECO:0007669"/>
    <property type="project" value="TreeGrafter"/>
</dbReference>
<dbReference type="Pfam" id="PF05697">
    <property type="entry name" value="Trigger_N"/>
    <property type="match status" value="1"/>
</dbReference>
<dbReference type="PANTHER" id="PTHR30560">
    <property type="entry name" value="TRIGGER FACTOR CHAPERONE AND PEPTIDYL-PROLYL CIS/TRANS ISOMERASE"/>
    <property type="match status" value="1"/>
</dbReference>
<evidence type="ECO:0000256" key="1">
    <source>
        <dbReference type="ARBA" id="ARBA00000971"/>
    </source>
</evidence>
<dbReference type="InterPro" id="IPR008881">
    <property type="entry name" value="Trigger_fac_ribosome-bd_bac"/>
</dbReference>
<dbReference type="GO" id="GO:0043022">
    <property type="term" value="F:ribosome binding"/>
    <property type="evidence" value="ECO:0007669"/>
    <property type="project" value="TreeGrafter"/>
</dbReference>
<dbReference type="GO" id="GO:0043335">
    <property type="term" value="P:protein unfolding"/>
    <property type="evidence" value="ECO:0007669"/>
    <property type="project" value="TreeGrafter"/>
</dbReference>
<evidence type="ECO:0000256" key="3">
    <source>
        <dbReference type="ARBA" id="ARBA00013194"/>
    </source>
</evidence>
<dbReference type="InterPro" id="IPR005215">
    <property type="entry name" value="Trig_fac"/>
</dbReference>
<protein>
    <recommendedName>
        <fullName evidence="3">peptidylprolyl isomerase</fullName>
        <ecNumber evidence="3">5.2.1.8</ecNumber>
    </recommendedName>
</protein>